<protein>
    <recommendedName>
        <fullName evidence="4">Regulatory protein zeste</fullName>
    </recommendedName>
</protein>
<feature type="region of interest" description="Disordered" evidence="1">
    <location>
        <begin position="126"/>
        <end position="220"/>
    </location>
</feature>
<name>A0A835L8V9_SPOEX</name>
<sequence length="290" mass="32355">MSSARNRSHRVSYEQLDRLWDFLNSHRDLAVGFNKSAQARDYSKRMWLSISETLNSLGEGATKDWKGWSNIIWGSIGYYKLKRRVAALRTSQNRTGGGPADVNPLSDVEKKFLSLLGEGFGSGLPNTQVDPFPILTPPTTHVGPDDGQPQPPQPQNDQESFSYDGPQTVNIEQPPLSQQGAPSIQEEESSAQQAPAQSQRLANIQSRRRSRRPSSMSQQLAREALVEISRDRLLAEQENSRSLRVIAETLQGQQQLLQNMLGTLNRIAAVIDRSIGPRRPETRDESIPDS</sequence>
<evidence type="ECO:0000313" key="2">
    <source>
        <dbReference type="EMBL" id="KAF9419664.1"/>
    </source>
</evidence>
<feature type="compositionally biased region" description="Low complexity" evidence="1">
    <location>
        <begin position="190"/>
        <end position="199"/>
    </location>
</feature>
<accession>A0A835L8V9</accession>
<dbReference type="AlphaFoldDB" id="A0A835L8V9"/>
<comment type="caution">
    <text evidence="2">The sequence shown here is derived from an EMBL/GenBank/DDBJ whole genome shotgun (WGS) entry which is preliminary data.</text>
</comment>
<proteinExistence type="predicted"/>
<organism evidence="2 3">
    <name type="scientific">Spodoptera exigua</name>
    <name type="common">Beet armyworm</name>
    <name type="synonym">Noctua fulgens</name>
    <dbReference type="NCBI Taxonomy" id="7107"/>
    <lineage>
        <taxon>Eukaryota</taxon>
        <taxon>Metazoa</taxon>
        <taxon>Ecdysozoa</taxon>
        <taxon>Arthropoda</taxon>
        <taxon>Hexapoda</taxon>
        <taxon>Insecta</taxon>
        <taxon>Pterygota</taxon>
        <taxon>Neoptera</taxon>
        <taxon>Endopterygota</taxon>
        <taxon>Lepidoptera</taxon>
        <taxon>Glossata</taxon>
        <taxon>Ditrysia</taxon>
        <taxon>Noctuoidea</taxon>
        <taxon>Noctuidae</taxon>
        <taxon>Amphipyrinae</taxon>
        <taxon>Spodoptera</taxon>
    </lineage>
</organism>
<reference evidence="2" key="1">
    <citation type="submission" date="2020-08" db="EMBL/GenBank/DDBJ databases">
        <title>Spodoptera exigua strain:BAW_Kor-Di-RS1 Genome sequencing and assembly.</title>
        <authorList>
            <person name="Kim J."/>
            <person name="Nam H.Y."/>
            <person name="Kwon M."/>
            <person name="Choi J.H."/>
            <person name="Cho S.R."/>
            <person name="Kim G.-H."/>
        </authorList>
    </citation>
    <scope>NUCLEOTIDE SEQUENCE</scope>
    <source>
        <strain evidence="2">BAW_Kor-Di-RS1</strain>
        <tissue evidence="2">Whole-body</tissue>
    </source>
</reference>
<keyword evidence="3" id="KW-1185">Reference proteome</keyword>
<evidence type="ECO:0000256" key="1">
    <source>
        <dbReference type="SAM" id="MobiDB-lite"/>
    </source>
</evidence>
<evidence type="ECO:0008006" key="4">
    <source>
        <dbReference type="Google" id="ProtNLM"/>
    </source>
</evidence>
<gene>
    <name evidence="2" type="ORF">HW555_003942</name>
</gene>
<evidence type="ECO:0000313" key="3">
    <source>
        <dbReference type="Proteomes" id="UP000648187"/>
    </source>
</evidence>
<dbReference type="EMBL" id="JACKWZ010000041">
    <property type="protein sequence ID" value="KAF9419664.1"/>
    <property type="molecule type" value="Genomic_DNA"/>
</dbReference>
<feature type="compositionally biased region" description="Polar residues" evidence="1">
    <location>
        <begin position="159"/>
        <end position="180"/>
    </location>
</feature>
<dbReference type="Proteomes" id="UP000648187">
    <property type="component" value="Unassembled WGS sequence"/>
</dbReference>